<proteinExistence type="predicted"/>
<dbReference type="EMBL" id="QPJT01000006">
    <property type="protein sequence ID" value="RCX17968.1"/>
    <property type="molecule type" value="Genomic_DNA"/>
</dbReference>
<dbReference type="RefSeq" id="WP_114297112.1">
    <property type="nucleotide sequence ID" value="NZ_QPJT01000006.1"/>
</dbReference>
<feature type="transmembrane region" description="Helical" evidence="1">
    <location>
        <begin position="49"/>
        <end position="67"/>
    </location>
</feature>
<accession>A0A369BBI9</accession>
<evidence type="ECO:0000313" key="2">
    <source>
        <dbReference type="EMBL" id="RCX17968.1"/>
    </source>
</evidence>
<sequence>MNTKKVLGIVLASFSILIFTINIMLAQISLHLDKLDKEYSPNLTSHIPVVQYIGVLLVFLLGIYLYVSKDKE</sequence>
<gene>
    <name evidence="2" type="ORF">DFR58_106137</name>
</gene>
<evidence type="ECO:0000256" key="1">
    <source>
        <dbReference type="SAM" id="Phobius"/>
    </source>
</evidence>
<dbReference type="Proteomes" id="UP000253034">
    <property type="component" value="Unassembled WGS sequence"/>
</dbReference>
<reference evidence="2 3" key="1">
    <citation type="submission" date="2018-07" db="EMBL/GenBank/DDBJ databases">
        <title>Genomic Encyclopedia of Type Strains, Phase IV (KMG-IV): sequencing the most valuable type-strain genomes for metagenomic binning, comparative biology and taxonomic classification.</title>
        <authorList>
            <person name="Goeker M."/>
        </authorList>
    </citation>
    <scope>NUCLEOTIDE SEQUENCE [LARGE SCALE GENOMIC DNA]</scope>
    <source>
        <strain evidence="2 3">DSM 27016</strain>
    </source>
</reference>
<feature type="transmembrane region" description="Helical" evidence="1">
    <location>
        <begin position="7"/>
        <end position="29"/>
    </location>
</feature>
<name>A0A369BBI9_9FIRM</name>
<dbReference type="AlphaFoldDB" id="A0A369BBI9"/>
<evidence type="ECO:0000313" key="3">
    <source>
        <dbReference type="Proteomes" id="UP000253034"/>
    </source>
</evidence>
<comment type="caution">
    <text evidence="2">The sequence shown here is derived from an EMBL/GenBank/DDBJ whole genome shotgun (WGS) entry which is preliminary data.</text>
</comment>
<protein>
    <submittedName>
        <fullName evidence="2">Uncharacterized protein</fullName>
    </submittedName>
</protein>
<keyword evidence="1" id="KW-0472">Membrane</keyword>
<organism evidence="2 3">
    <name type="scientific">Anaerobacterium chartisolvens</name>
    <dbReference type="NCBI Taxonomy" id="1297424"/>
    <lineage>
        <taxon>Bacteria</taxon>
        <taxon>Bacillati</taxon>
        <taxon>Bacillota</taxon>
        <taxon>Clostridia</taxon>
        <taxon>Eubacteriales</taxon>
        <taxon>Oscillospiraceae</taxon>
        <taxon>Anaerobacterium</taxon>
    </lineage>
</organism>
<keyword evidence="1" id="KW-1133">Transmembrane helix</keyword>
<keyword evidence="3" id="KW-1185">Reference proteome</keyword>
<keyword evidence="1" id="KW-0812">Transmembrane</keyword>